<dbReference type="Proteomes" id="UP000070255">
    <property type="component" value="Unassembled WGS sequence"/>
</dbReference>
<evidence type="ECO:0000313" key="3">
    <source>
        <dbReference type="EMBL" id="KWZ38444.1"/>
    </source>
</evidence>
<feature type="compositionally biased region" description="Basic and acidic residues" evidence="1">
    <location>
        <begin position="98"/>
        <end position="119"/>
    </location>
</feature>
<dbReference type="RefSeq" id="WP_059670547.1">
    <property type="nucleotide sequence ID" value="NZ_LNJQ01000004.1"/>
</dbReference>
<keyword evidence="2" id="KW-0732">Signal</keyword>
<feature type="region of interest" description="Disordered" evidence="1">
    <location>
        <begin position="98"/>
        <end position="134"/>
    </location>
</feature>
<evidence type="ECO:0008006" key="5">
    <source>
        <dbReference type="Google" id="ProtNLM"/>
    </source>
</evidence>
<accession>A0ABR5T5F8</accession>
<comment type="caution">
    <text evidence="3">The sequence shown here is derived from an EMBL/GenBank/DDBJ whole genome shotgun (WGS) entry which is preliminary data.</text>
</comment>
<proteinExistence type="predicted"/>
<reference evidence="3 4" key="1">
    <citation type="submission" date="2015-11" db="EMBL/GenBank/DDBJ databases">
        <authorList>
            <person name="Sahl J."/>
            <person name="Wagner D."/>
            <person name="Keim P."/>
        </authorList>
    </citation>
    <scope>NUCLEOTIDE SEQUENCE [LARGE SCALE GENOMIC DNA]</scope>
    <source>
        <strain evidence="3 4">BDU18</strain>
    </source>
</reference>
<name>A0ABR5T5F8_9BURK</name>
<feature type="signal peptide" evidence="2">
    <location>
        <begin position="1"/>
        <end position="25"/>
    </location>
</feature>
<dbReference type="EMBL" id="LNJQ01000004">
    <property type="protein sequence ID" value="KWZ38444.1"/>
    <property type="molecule type" value="Genomic_DNA"/>
</dbReference>
<keyword evidence="4" id="KW-1185">Reference proteome</keyword>
<organism evidence="3 4">
    <name type="scientific">Burkholderia savannae</name>
    <dbReference type="NCBI Taxonomy" id="1637837"/>
    <lineage>
        <taxon>Bacteria</taxon>
        <taxon>Pseudomonadati</taxon>
        <taxon>Pseudomonadota</taxon>
        <taxon>Betaproteobacteria</taxon>
        <taxon>Burkholderiales</taxon>
        <taxon>Burkholderiaceae</taxon>
        <taxon>Burkholderia</taxon>
        <taxon>pseudomallei group</taxon>
    </lineage>
</organism>
<gene>
    <name evidence="3" type="ORF">WS72_26780</name>
</gene>
<sequence>MNRLSLPLKWPFASLIVVQAATSWANGPHPLDAAAVSSHTFTAKEIGRSMADARSYGSPVTSVFGEAKGASRSFEATRENGAGAAGFADELGAAERRQRLAEEDRAAQRLRDSRYDGRGRWPSQAVPSGMPSRPDIAIEKPVPGVVCASGTDNSIGCSRGF</sequence>
<evidence type="ECO:0000256" key="1">
    <source>
        <dbReference type="SAM" id="MobiDB-lite"/>
    </source>
</evidence>
<protein>
    <recommendedName>
        <fullName evidence="5">DUF4148 domain-containing protein</fullName>
    </recommendedName>
</protein>
<evidence type="ECO:0000256" key="2">
    <source>
        <dbReference type="SAM" id="SignalP"/>
    </source>
</evidence>
<evidence type="ECO:0000313" key="4">
    <source>
        <dbReference type="Proteomes" id="UP000070255"/>
    </source>
</evidence>
<feature type="chain" id="PRO_5046540637" description="DUF4148 domain-containing protein" evidence="2">
    <location>
        <begin position="26"/>
        <end position="161"/>
    </location>
</feature>